<accession>A0ABQ5XHN3</accession>
<dbReference type="InterPro" id="IPR001107">
    <property type="entry name" value="Band_7"/>
</dbReference>
<name>A0ABQ5XHN3_9GAMM</name>
<evidence type="ECO:0000313" key="5">
    <source>
        <dbReference type="Proteomes" id="UP001156627"/>
    </source>
</evidence>
<dbReference type="PROSITE" id="PS51257">
    <property type="entry name" value="PROKAR_LIPOPROTEIN"/>
    <property type="match status" value="1"/>
</dbReference>
<protein>
    <submittedName>
        <fullName evidence="4">Membrane protein</fullName>
    </submittedName>
</protein>
<keyword evidence="2" id="KW-0812">Transmembrane</keyword>
<sequence length="289" mass="31645">MNERTGFSVAGIPFVFVCLALALVGVACYANAANGSVPVWVAGLGIFIHALTLFSLKGFFQVAPNEGQVMQLFGKYAGTVRHEGLRWTNPFYSRQRISLRVRNFESGKLKVNDSDGNPIEIAAVVVWQVVDSAEAVFCVDNYENFVNIQSESALRQMAQSYPYDAHDDGKPSLRSHGDIINNHLRDEIQARLDRAGVQVTEARISHLAYAQEIAQAMLQRQQASAIVAARERIVQGAVGIVGMALENLRSQGVVDLDEERKAAMVSNLLVVLCGERATQPVVNTGTLYH</sequence>
<proteinExistence type="predicted"/>
<dbReference type="PANTHER" id="PTHR43446:SF1">
    <property type="entry name" value="BAND 7 DOMAIN-CONTAINING PROTEIN"/>
    <property type="match status" value="1"/>
</dbReference>
<keyword evidence="5" id="KW-1185">Reference proteome</keyword>
<evidence type="ECO:0000256" key="2">
    <source>
        <dbReference type="SAM" id="Phobius"/>
    </source>
</evidence>
<keyword evidence="2" id="KW-0472">Membrane</keyword>
<comment type="caution">
    <text evidence="4">The sequence shown here is derived from an EMBL/GenBank/DDBJ whole genome shotgun (WGS) entry which is preliminary data.</text>
</comment>
<dbReference type="SUPFAM" id="SSF117892">
    <property type="entry name" value="Band 7/SPFH domain"/>
    <property type="match status" value="1"/>
</dbReference>
<evidence type="ECO:0000259" key="3">
    <source>
        <dbReference type="SMART" id="SM00244"/>
    </source>
</evidence>
<feature type="domain" description="Band 7" evidence="3">
    <location>
        <begin position="57"/>
        <end position="221"/>
    </location>
</feature>
<keyword evidence="2" id="KW-1133">Transmembrane helix</keyword>
<evidence type="ECO:0000256" key="1">
    <source>
        <dbReference type="ARBA" id="ARBA00004167"/>
    </source>
</evidence>
<dbReference type="Pfam" id="PF01145">
    <property type="entry name" value="Band_7"/>
    <property type="match status" value="1"/>
</dbReference>
<evidence type="ECO:0000313" key="4">
    <source>
        <dbReference type="EMBL" id="GLQ90043.1"/>
    </source>
</evidence>
<dbReference type="Proteomes" id="UP001156627">
    <property type="component" value="Unassembled WGS sequence"/>
</dbReference>
<comment type="subcellular location">
    <subcellularLocation>
        <location evidence="1">Membrane</location>
        <topology evidence="1">Single-pass membrane protein</topology>
    </subcellularLocation>
</comment>
<reference evidence="5" key="1">
    <citation type="journal article" date="2019" name="Int. J. Syst. Evol. Microbiol.">
        <title>The Global Catalogue of Microorganisms (GCM) 10K type strain sequencing project: providing services to taxonomists for standard genome sequencing and annotation.</title>
        <authorList>
            <consortium name="The Broad Institute Genomics Platform"/>
            <consortium name="The Broad Institute Genome Sequencing Center for Infectious Disease"/>
            <person name="Wu L."/>
            <person name="Ma J."/>
        </authorList>
    </citation>
    <scope>NUCLEOTIDE SEQUENCE [LARGE SCALE GENOMIC DNA]</scope>
    <source>
        <strain evidence="5">NBRC 111981</strain>
    </source>
</reference>
<dbReference type="InterPro" id="IPR036013">
    <property type="entry name" value="Band_7/SPFH_dom_sf"/>
</dbReference>
<dbReference type="EMBL" id="BSOA01000047">
    <property type="protein sequence ID" value="GLQ90043.1"/>
    <property type="molecule type" value="Genomic_DNA"/>
</dbReference>
<gene>
    <name evidence="4" type="ORF">GCM10007898_36180</name>
</gene>
<dbReference type="Gene3D" id="3.30.479.30">
    <property type="entry name" value="Band 7 domain"/>
    <property type="match status" value="1"/>
</dbReference>
<dbReference type="SMART" id="SM00244">
    <property type="entry name" value="PHB"/>
    <property type="match status" value="1"/>
</dbReference>
<feature type="transmembrane region" description="Helical" evidence="2">
    <location>
        <begin position="39"/>
        <end position="60"/>
    </location>
</feature>
<feature type="transmembrane region" description="Helical" evidence="2">
    <location>
        <begin position="12"/>
        <end position="33"/>
    </location>
</feature>
<dbReference type="RefSeq" id="WP_284333479.1">
    <property type="nucleotide sequence ID" value="NZ_BSOA01000047.1"/>
</dbReference>
<organism evidence="4 5">
    <name type="scientific">Dyella flagellata</name>
    <dbReference type="NCBI Taxonomy" id="1867833"/>
    <lineage>
        <taxon>Bacteria</taxon>
        <taxon>Pseudomonadati</taxon>
        <taxon>Pseudomonadota</taxon>
        <taxon>Gammaproteobacteria</taxon>
        <taxon>Lysobacterales</taxon>
        <taxon>Rhodanobacteraceae</taxon>
        <taxon>Dyella</taxon>
    </lineage>
</organism>
<dbReference type="PANTHER" id="PTHR43446">
    <property type="entry name" value="MEMBRANE PROTEIN-RELATED"/>
    <property type="match status" value="1"/>
</dbReference>
<dbReference type="CDD" id="cd03402">
    <property type="entry name" value="SPFH_like_u2"/>
    <property type="match status" value="1"/>
</dbReference>